<comment type="caution">
    <text evidence="2">The sequence shown here is derived from an EMBL/GenBank/DDBJ whole genome shotgun (WGS) entry which is preliminary data.</text>
</comment>
<name>A0A3A9Y944_9ACTN</name>
<dbReference type="Proteomes" id="UP000275865">
    <property type="component" value="Unassembled WGS sequence"/>
</dbReference>
<evidence type="ECO:0000313" key="2">
    <source>
        <dbReference type="EMBL" id="RKN34130.1"/>
    </source>
</evidence>
<evidence type="ECO:0000313" key="3">
    <source>
        <dbReference type="Proteomes" id="UP000275865"/>
    </source>
</evidence>
<gene>
    <name evidence="2" type="ORF">D7044_10700</name>
</gene>
<evidence type="ECO:0000256" key="1">
    <source>
        <dbReference type="SAM" id="MobiDB-lite"/>
    </source>
</evidence>
<dbReference type="EMBL" id="RAZT01000004">
    <property type="protein sequence ID" value="RKN34130.1"/>
    <property type="molecule type" value="Genomic_DNA"/>
</dbReference>
<organism evidence="2 3">
    <name type="scientific">Micromonospora musae</name>
    <dbReference type="NCBI Taxonomy" id="1894970"/>
    <lineage>
        <taxon>Bacteria</taxon>
        <taxon>Bacillati</taxon>
        <taxon>Actinomycetota</taxon>
        <taxon>Actinomycetes</taxon>
        <taxon>Micromonosporales</taxon>
        <taxon>Micromonosporaceae</taxon>
        <taxon>Micromonospora</taxon>
    </lineage>
</organism>
<feature type="region of interest" description="Disordered" evidence="1">
    <location>
        <begin position="493"/>
        <end position="622"/>
    </location>
</feature>
<feature type="region of interest" description="Disordered" evidence="1">
    <location>
        <begin position="716"/>
        <end position="792"/>
    </location>
</feature>
<accession>A0A3A9Y944</accession>
<feature type="compositionally biased region" description="Gly residues" evidence="1">
    <location>
        <begin position="534"/>
        <end position="622"/>
    </location>
</feature>
<dbReference type="AlphaFoldDB" id="A0A3A9Y944"/>
<proteinExistence type="predicted"/>
<feature type="region of interest" description="Disordered" evidence="1">
    <location>
        <begin position="335"/>
        <end position="356"/>
    </location>
</feature>
<protein>
    <submittedName>
        <fullName evidence="2">Uncharacterized protein</fullName>
    </submittedName>
</protein>
<sequence>MPNSLPAWEQGMREVLGASEMDSRQFTEPTWISLSNSGFYVNSKAKPWDDPMGTPANNEFTLYRRTAQAWYYEGDGYIGKSHAAFYIIKGKVNWYEKSGDYAPDDYWNQFYKSSDDALSRPPLPPPLDPATLHESAESFYNLAMWLDTASQQLKTEVDNLGDGFKGAAAEGLRESLTNLRDEMVLLREDLKTADDWVAMLHRNGDAVQTFLTEIGKAWEAFDKHPGRSPRAMAEAAMRDLERAVDQLGNDTDDWNGRAWDNGLLVVWKDLTTWPITIDIGNGPKTYDFIHADKALESLNNNMKAFFAEAAKVLNDAMTTQYRNLHDSFETTYRNLVDPRTYTPPPPSKDDLNGGGDDGGINLDDILNKGGGGGGGLDIDDILNKGGGGGGGGGGGINLDDILNKGGGGSGGGGGFDANSLFGGGGGGGGGGFDANSLFGGGGGGGGGGLDTNGLFGNGNGGGGGTGLEGLTGSGSGAGGGAGFGGNLGLGGLPGFGGLNGPRGNDDKPPSQNGPTTGGDFDEGPSSIDDLPDLGGPGAGGNFPGLGGSGGSGSGSGITVPGLGGSDGPGAGGNFPGLGGSDGPGAGGNFPGLGGSDGPGAGGNFPGLGGSGDGGNFPGLGGSGTGGLGGNDFFGGASGGHAFDDFGGAGLGNGGAGSGSNNPNGMMVGSLGPAPAGAGLNGLNLVPGVNQPGLNGAPGAFGPAGGYPPMMPPMGGMGAGNQQEKERERTTWLAEEEEVWGTDPDVAPAVIGRDELPEPSSGQRTPWSPAAPQTPGSPYGPGRGSGQQVRRAN</sequence>
<reference evidence="2 3" key="1">
    <citation type="submission" date="2018-09" db="EMBL/GenBank/DDBJ databases">
        <title>Micromonospora sp. nov. MS1-9, isolated from a root of Musa sp.</title>
        <authorList>
            <person name="Kuncharoen N."/>
            <person name="Kudo T."/>
            <person name="Ohkuma M."/>
            <person name="Yuki M."/>
            <person name="Tanasupawat S."/>
        </authorList>
    </citation>
    <scope>NUCLEOTIDE SEQUENCE [LARGE SCALE GENOMIC DNA]</scope>
    <source>
        <strain evidence="2 3">MS1-9</strain>
    </source>
</reference>